<keyword evidence="6" id="KW-0802">TPR repeat</keyword>
<sequence length="481" mass="54264">MKKIFIALLLTTGLCTGCKDYLDIKPKGYTIPESFEDYKKLLNDQSLYRVSSGYPNYLTDDAQAGELKDVNSSADYTLYSLFKRNLYSFQPGAVFQPGEGDFFYEPAYSHIFTYNVVINNIEKTPEGAVAEKKQLKAEALVGRAMEYFNLVNGYAVHYDAATASTDLGVPLILTEDINKKYTRNSVAEVYSMILKDLTEAQPNLSSKADHKFRPTKAAAYAFLSKVYLYMGRYTEALQNANEALKLNKNLIDYSKYTTQKGTWGRVCEIKDVMVPFPQVDKSIETVWARQTASSSGTVMTELYASADLLNVYAKDLPATAVDQRFNLFFCTGQAQFGTSIIKFPGRSIWAPYIEFNMAFSTGELMLIAAECEARIGDQGIALQHLNTLRNARIVGNKPLTATTREEVLRMSLEERRREMPFLGINRLVDLKRLNKDPRFAKTITHTFGTQTFTLPANDKRYVLPIPPKVLERNPSIPVLDR</sequence>
<dbReference type="PROSITE" id="PS50005">
    <property type="entry name" value="TPR"/>
    <property type="match status" value="1"/>
</dbReference>
<comment type="subcellular location">
    <subcellularLocation>
        <location evidence="1">Cell outer membrane</location>
    </subcellularLocation>
</comment>
<protein>
    <submittedName>
        <fullName evidence="9">RagB/SusD family nutrient uptake outer membrane protein</fullName>
    </submittedName>
</protein>
<comment type="caution">
    <text evidence="9">The sequence shown here is derived from an EMBL/GenBank/DDBJ whole genome shotgun (WGS) entry which is preliminary data.</text>
</comment>
<dbReference type="Pfam" id="PF07980">
    <property type="entry name" value="SusD_RagB"/>
    <property type="match status" value="1"/>
</dbReference>
<evidence type="ECO:0000259" key="8">
    <source>
        <dbReference type="Pfam" id="PF14322"/>
    </source>
</evidence>
<dbReference type="InterPro" id="IPR011990">
    <property type="entry name" value="TPR-like_helical_dom_sf"/>
</dbReference>
<dbReference type="EMBL" id="WNXC01000007">
    <property type="protein sequence ID" value="MBB2150778.1"/>
    <property type="molecule type" value="Genomic_DNA"/>
</dbReference>
<keyword evidence="3" id="KW-0732">Signal</keyword>
<evidence type="ECO:0000259" key="7">
    <source>
        <dbReference type="Pfam" id="PF07980"/>
    </source>
</evidence>
<feature type="domain" description="RagB/SusD" evidence="7">
    <location>
        <begin position="361"/>
        <end position="475"/>
    </location>
</feature>
<evidence type="ECO:0000256" key="4">
    <source>
        <dbReference type="ARBA" id="ARBA00023136"/>
    </source>
</evidence>
<dbReference type="Pfam" id="PF14322">
    <property type="entry name" value="SusD-like_3"/>
    <property type="match status" value="1"/>
</dbReference>
<keyword evidence="5" id="KW-0998">Cell outer membrane</keyword>
<evidence type="ECO:0000256" key="5">
    <source>
        <dbReference type="ARBA" id="ARBA00023237"/>
    </source>
</evidence>
<dbReference type="Gene3D" id="1.25.40.390">
    <property type="match status" value="1"/>
</dbReference>
<dbReference type="RefSeq" id="WP_182960011.1">
    <property type="nucleotide sequence ID" value="NZ_WNXC01000007.1"/>
</dbReference>
<evidence type="ECO:0000256" key="2">
    <source>
        <dbReference type="ARBA" id="ARBA00006275"/>
    </source>
</evidence>
<keyword evidence="10" id="KW-1185">Reference proteome</keyword>
<evidence type="ECO:0000256" key="3">
    <source>
        <dbReference type="ARBA" id="ARBA00022729"/>
    </source>
</evidence>
<dbReference type="InterPro" id="IPR033985">
    <property type="entry name" value="SusD-like_N"/>
</dbReference>
<accession>A0ABR6F272</accession>
<name>A0ABR6F272_9SPHI</name>
<comment type="similarity">
    <text evidence="2">Belongs to the SusD family.</text>
</comment>
<dbReference type="InterPro" id="IPR019734">
    <property type="entry name" value="TPR_rpt"/>
</dbReference>
<evidence type="ECO:0000313" key="10">
    <source>
        <dbReference type="Proteomes" id="UP000636110"/>
    </source>
</evidence>
<feature type="repeat" description="TPR" evidence="6">
    <location>
        <begin position="217"/>
        <end position="250"/>
    </location>
</feature>
<evidence type="ECO:0000256" key="1">
    <source>
        <dbReference type="ARBA" id="ARBA00004442"/>
    </source>
</evidence>
<evidence type="ECO:0000256" key="6">
    <source>
        <dbReference type="PROSITE-ProRule" id="PRU00339"/>
    </source>
</evidence>
<reference evidence="9 10" key="1">
    <citation type="submission" date="2019-11" db="EMBL/GenBank/DDBJ databases">
        <title>Description of Pedobacter sp. LMG 31462T.</title>
        <authorList>
            <person name="Carlier A."/>
            <person name="Qi S."/>
            <person name="Vandamme P."/>
        </authorList>
    </citation>
    <scope>NUCLEOTIDE SEQUENCE [LARGE SCALE GENOMIC DNA]</scope>
    <source>
        <strain evidence="9 10">LMG 31462</strain>
    </source>
</reference>
<feature type="domain" description="SusD-like N-terminal" evidence="8">
    <location>
        <begin position="20"/>
        <end position="228"/>
    </location>
</feature>
<gene>
    <name evidence="9" type="ORF">GM920_17910</name>
</gene>
<proteinExistence type="inferred from homology"/>
<dbReference type="Proteomes" id="UP000636110">
    <property type="component" value="Unassembled WGS sequence"/>
</dbReference>
<keyword evidence="4" id="KW-0472">Membrane</keyword>
<organism evidence="9 10">
    <name type="scientific">Pedobacter gandavensis</name>
    <dbReference type="NCBI Taxonomy" id="2679963"/>
    <lineage>
        <taxon>Bacteria</taxon>
        <taxon>Pseudomonadati</taxon>
        <taxon>Bacteroidota</taxon>
        <taxon>Sphingobacteriia</taxon>
        <taxon>Sphingobacteriales</taxon>
        <taxon>Sphingobacteriaceae</taxon>
        <taxon>Pedobacter</taxon>
    </lineage>
</organism>
<dbReference type="InterPro" id="IPR012944">
    <property type="entry name" value="SusD_RagB_dom"/>
</dbReference>
<dbReference type="SUPFAM" id="SSF48452">
    <property type="entry name" value="TPR-like"/>
    <property type="match status" value="1"/>
</dbReference>
<evidence type="ECO:0000313" key="9">
    <source>
        <dbReference type="EMBL" id="MBB2150778.1"/>
    </source>
</evidence>